<reference evidence="3 4" key="1">
    <citation type="submission" date="2023-09" db="EMBL/GenBank/DDBJ databases">
        <title>Flavobacterium sp. a novel bacteria isolate from Pepper rhizosphere.</title>
        <authorList>
            <person name="Peng Y."/>
            <person name="Lee J."/>
        </authorList>
    </citation>
    <scope>NUCLEOTIDE SEQUENCE [LARGE SCALE GENOMIC DNA]</scope>
    <source>
        <strain evidence="2">PMR2A8</strain>
        <strain evidence="3 4">PMTSA4</strain>
    </source>
</reference>
<protein>
    <submittedName>
        <fullName evidence="3">Uncharacterized protein</fullName>
    </submittedName>
</protein>
<organism evidence="3 4">
    <name type="scientific">Flavobacterium capsici</name>
    <dbReference type="NCBI Taxonomy" id="3075618"/>
    <lineage>
        <taxon>Bacteria</taxon>
        <taxon>Pseudomonadati</taxon>
        <taxon>Bacteroidota</taxon>
        <taxon>Flavobacteriia</taxon>
        <taxon>Flavobacteriales</taxon>
        <taxon>Flavobacteriaceae</taxon>
        <taxon>Flavobacterium</taxon>
    </lineage>
</organism>
<evidence type="ECO:0000313" key="2">
    <source>
        <dbReference type="EMBL" id="WNM19470.1"/>
    </source>
</evidence>
<dbReference type="KEGG" id="fcj:RN605_09195"/>
<dbReference type="Proteomes" id="UP001304515">
    <property type="component" value="Chromosome"/>
</dbReference>
<feature type="region of interest" description="Disordered" evidence="1">
    <location>
        <begin position="232"/>
        <end position="274"/>
    </location>
</feature>
<evidence type="ECO:0000313" key="3">
    <source>
        <dbReference type="EMBL" id="WNM20859.1"/>
    </source>
</evidence>
<dbReference type="RefSeq" id="WP_313324362.1">
    <property type="nucleotide sequence ID" value="NZ_CP134878.1"/>
</dbReference>
<evidence type="ECO:0000256" key="1">
    <source>
        <dbReference type="SAM" id="MobiDB-lite"/>
    </source>
</evidence>
<proteinExistence type="predicted"/>
<keyword evidence="4" id="KW-1185">Reference proteome</keyword>
<feature type="compositionally biased region" description="Basic residues" evidence="1">
    <location>
        <begin position="1873"/>
        <end position="1886"/>
    </location>
</feature>
<feature type="region of interest" description="Disordered" evidence="1">
    <location>
        <begin position="1863"/>
        <end position="1886"/>
    </location>
</feature>
<dbReference type="EMBL" id="CP134890">
    <property type="protein sequence ID" value="WNM20859.1"/>
    <property type="molecule type" value="Genomic_DNA"/>
</dbReference>
<feature type="compositionally biased region" description="Basic and acidic residues" evidence="1">
    <location>
        <begin position="239"/>
        <end position="249"/>
    </location>
</feature>
<name>A0AA96EYL7_9FLAO</name>
<accession>A0AA96J2U2</accession>
<feature type="compositionally biased region" description="Low complexity" evidence="1">
    <location>
        <begin position="259"/>
        <end position="274"/>
    </location>
</feature>
<gene>
    <name evidence="3" type="ORF">RN605_09195</name>
    <name evidence="2" type="ORF">RN608_02025</name>
</gene>
<dbReference type="EMBL" id="CP134878">
    <property type="protein sequence ID" value="WNM19470.1"/>
    <property type="molecule type" value="Genomic_DNA"/>
</dbReference>
<evidence type="ECO:0000313" key="4">
    <source>
        <dbReference type="Proteomes" id="UP001304515"/>
    </source>
</evidence>
<sequence>MNKSIRNSKITKVIACYLAIMIFLEITSPMAAYALTSGPKQPEFTAFTPISTSDMVNLASGDFNYNIPIMDVGGYPINLAYDSGVTMDQEASWVGLGWNLNIGQINRNVRGLPDDFKGDLMTYKNNVKDNVTIGTNFNISPALLGNDTPFNLGLGVEYNNYNGITFKPSIGVSYSLAGIGQVGCSLSGSIDEGATLSPSIGIGPKISENTSLSIGLSGGLNSRKGLENMGMSVSASSKTTDKNVSKNECGETETSYSRGQNGSQSLGSMGGSLSFNSQSYTPTKRIGFNNNNKTFNATLGGEVFGLEGQVRITGYGSVQSINSAYKNRNVPAYGYDYTHYKNRSEGVLDFNREKEQTINKNTNALPVTNYTYDIYTIQGQGVSGMFRPIRSQVSYLYNDDVRDITSSNSFGAEIGVGNLVHGGINFNDSPTVSKTGVWSTNNFALAAFEESNLDVNSNPLYQNVTYKLVGELDVDNEIALFNNRLKSYRPLRVGLDLDKINPSVEAKYLFKPETNLVSTNYTNNVLPLNTKIKRTKRLLSNQVIQKISAKETDEKFVFRNPLAKDHHTAGMKILQTDGSSYVYGKAVYNNTKSEATFDVSGRSDIDEYNGIVGYNGSLGGNNNTYSDKFENKNITPAYAHTFLVTSVLSSDYEDIDDNGPSDTDLGSYTKFHYTKSNDANYVSNYKWRIPYGLNKASYNEGLKCSYKDQKGNYIYGEKELVYLKMIETKTHIAFIDLANRNDAMSVASENGGPGNQAMKYISSIRLFSKPELIAQGITFEQAASDVDGTIIAVKPIKKAHFEYDYSLCKGIPSSATAPNGGKLTLKKVYFTYRSSNMGRFTPYVFNYDEGNPDANKAYHIKGFDIWGNYKNNPQPSNTNLSTSEFPFVEQDYEKAQKNTAMWTLKSIKLPSGGEIKITTESDDYKYVQNRKAMQMFMVVGAGDSPVPPSPNNFNNKLFTLGGEGHRSFIYVNTNDPSLNNSSIFKDRYLSENIDKPIYFKFLLRMNGSKYEYVTGYFEIDKNHMNEISVVNGYASIPLKFLKRDGGVNGNAMVNPIAKAGWGFGRTYLNRFVYNDGEEVSGSFVSIVTGLVNSIRSMSEIFTGPNYALEVKKCADSFNPSKSWIRLENPNGRKFGGGLRVKKIELNDKWDVMSSNEDNPLYNEEYGQEYSYNLEDGTSSGVAAFEPNSSPENPFVEPFYGLDNQNYAERINAPRENNYVEKPFGENFFPSPKVTYSKVTVKNLEKRIDDIQVRRHATGKVVTEHYTAKDFPTRVDYTDCDTRYYNYQSPILQMLSVYAVNHLTMSQGFTIETNDMDGKVRSQKVYAEGQNAPISSVEYKYNVDSTGKLDNEFTTINENGKIEKNLLGINYDVINDFNESETITEANGFDGNLASFLIPALPPIPVYVPLVLPREAYNETRLRTATTTKTIHRTGVLIETIAYDLGSRVATKNLAWDAKSGQILVTQTNNEFDDKYYSLNYPAYWYYKNMGMASENIDLVGKLSETVNGNGSYFYLTNFPPTVSANDINKFFKVGDELVFNENGALVKLWVYTIDSNHIRLMNKEGEVINSSNQPSDLTFKIVRSGNRNLQTASMASVTLMVNPIDPEDNGSVNYGSYIDDSTVSYNIGSSEDIRVINSSAIEYSDIWSSQCENDLPDSYGYFNGDPRTTKANPYLYNTKGDWRPIKSYAYLTGRNNFETENRRKSGYYNKFNPFYKKQDMNHPWTIDSTNWTFASRVTMYSPYGAELENKDALNRYSSAQYGYNYTLPVAVTSNAHYREIGFDGFEDYDPFDIFNQQPSALKPHFGFHQDVYTEKNVVITEERSHTGHRSVVVPPKSSIKFVRKVDGCPPEEEDMRLAPTKPKNKVVQQNKVVAKKSTVKQTTTKK</sequence>
<accession>A0AA96EYL7</accession>